<dbReference type="Pfam" id="PF01613">
    <property type="entry name" value="Flavin_Reduct"/>
    <property type="match status" value="1"/>
</dbReference>
<dbReference type="InterPro" id="IPR052174">
    <property type="entry name" value="Flavoredoxin"/>
</dbReference>
<evidence type="ECO:0000256" key="1">
    <source>
        <dbReference type="ARBA" id="ARBA00038054"/>
    </source>
</evidence>
<gene>
    <name evidence="3" type="ORF">LY60_01130</name>
</gene>
<name>A0A562JDT0_9FIRM</name>
<comment type="similarity">
    <text evidence="1">Belongs to the flavoredoxin family.</text>
</comment>
<keyword evidence="4" id="KW-1185">Reference proteome</keyword>
<proteinExistence type="inferred from homology"/>
<dbReference type="Gene3D" id="2.30.110.10">
    <property type="entry name" value="Electron Transport, Fmn-binding Protein, Chain A"/>
    <property type="match status" value="1"/>
</dbReference>
<dbReference type="InterPro" id="IPR002563">
    <property type="entry name" value="Flavin_Rdtase-like_dom"/>
</dbReference>
<dbReference type="GO" id="GO:0016646">
    <property type="term" value="F:oxidoreductase activity, acting on the CH-NH group of donors, NAD or NADP as acceptor"/>
    <property type="evidence" value="ECO:0007669"/>
    <property type="project" value="UniProtKB-ARBA"/>
</dbReference>
<evidence type="ECO:0000259" key="2">
    <source>
        <dbReference type="Pfam" id="PF01613"/>
    </source>
</evidence>
<dbReference type="PANTHER" id="PTHR43567:SF5">
    <property type="entry name" value="HYPOTHETICAL CYTOSOLIC PROTEIN"/>
    <property type="match status" value="1"/>
</dbReference>
<dbReference type="PANTHER" id="PTHR43567">
    <property type="entry name" value="FLAVOREDOXIN-RELATED-RELATED"/>
    <property type="match status" value="1"/>
</dbReference>
<accession>A0A562JDT0</accession>
<evidence type="ECO:0000313" key="3">
    <source>
        <dbReference type="EMBL" id="TWH81386.1"/>
    </source>
</evidence>
<dbReference type="OrthoDB" id="9791490at2"/>
<dbReference type="GO" id="GO:0010181">
    <property type="term" value="F:FMN binding"/>
    <property type="evidence" value="ECO:0007669"/>
    <property type="project" value="InterPro"/>
</dbReference>
<reference evidence="3 4" key="1">
    <citation type="submission" date="2019-07" db="EMBL/GenBank/DDBJ databases">
        <title>Genomic Encyclopedia of Type Strains, Phase I: the one thousand microbial genomes (KMG-I) project.</title>
        <authorList>
            <person name="Kyrpides N."/>
        </authorList>
    </citation>
    <scope>NUCLEOTIDE SEQUENCE [LARGE SCALE GENOMIC DNA]</scope>
    <source>
        <strain evidence="3 4">DSM 13558</strain>
    </source>
</reference>
<protein>
    <submittedName>
        <fullName evidence="3">Flavin reductase (DIM6/NTAB) family NADH-FMN oxidoreductase RutF</fullName>
    </submittedName>
</protein>
<sequence>MNNNFFNNSAEFLNRLQRSKAFLVTKSNEHVNLMQIGWGYIGYMWKKPSMIIAVRHSRYSYEVLKNSDEFTVCIPKEGEFEEQLKICGTKSGRNYDKVKECRLEMAEGEKISVPHIKGCDSYECRVMYRQSIDSELLDKDIHEMSYRNNDYHVMIYGEIVAFRKYDED</sequence>
<evidence type="ECO:0000313" key="4">
    <source>
        <dbReference type="Proteomes" id="UP000315343"/>
    </source>
</evidence>
<organism evidence="3 4">
    <name type="scientific">Sedimentibacter saalensis</name>
    <dbReference type="NCBI Taxonomy" id="130788"/>
    <lineage>
        <taxon>Bacteria</taxon>
        <taxon>Bacillati</taxon>
        <taxon>Bacillota</taxon>
        <taxon>Tissierellia</taxon>
        <taxon>Sedimentibacter</taxon>
    </lineage>
</organism>
<dbReference type="AlphaFoldDB" id="A0A562JDT0"/>
<dbReference type="EMBL" id="VLKH01000003">
    <property type="protein sequence ID" value="TWH81386.1"/>
    <property type="molecule type" value="Genomic_DNA"/>
</dbReference>
<dbReference type="InterPro" id="IPR012349">
    <property type="entry name" value="Split_barrel_FMN-bd"/>
</dbReference>
<comment type="caution">
    <text evidence="3">The sequence shown here is derived from an EMBL/GenBank/DDBJ whole genome shotgun (WGS) entry which is preliminary data.</text>
</comment>
<dbReference type="RefSeq" id="WP_145081089.1">
    <property type="nucleotide sequence ID" value="NZ_DAMBUX010000013.1"/>
</dbReference>
<dbReference type="Proteomes" id="UP000315343">
    <property type="component" value="Unassembled WGS sequence"/>
</dbReference>
<dbReference type="SUPFAM" id="SSF50475">
    <property type="entry name" value="FMN-binding split barrel"/>
    <property type="match status" value="1"/>
</dbReference>
<feature type="domain" description="Flavin reductase like" evidence="2">
    <location>
        <begin position="48"/>
        <end position="163"/>
    </location>
</feature>